<organism evidence="2 3">
    <name type="scientific">Hebeloma cylindrosporum</name>
    <dbReference type="NCBI Taxonomy" id="76867"/>
    <lineage>
        <taxon>Eukaryota</taxon>
        <taxon>Fungi</taxon>
        <taxon>Dikarya</taxon>
        <taxon>Basidiomycota</taxon>
        <taxon>Agaricomycotina</taxon>
        <taxon>Agaricomycetes</taxon>
        <taxon>Agaricomycetidae</taxon>
        <taxon>Agaricales</taxon>
        <taxon>Agaricineae</taxon>
        <taxon>Hymenogastraceae</taxon>
        <taxon>Hebeloma</taxon>
    </lineage>
</organism>
<feature type="chain" id="PRO_5002162139" evidence="1">
    <location>
        <begin position="25"/>
        <end position="59"/>
    </location>
</feature>
<evidence type="ECO:0000313" key="2">
    <source>
        <dbReference type="EMBL" id="KIM37359.1"/>
    </source>
</evidence>
<keyword evidence="1" id="KW-0732">Signal</keyword>
<accession>A0A0C3BZ95</accession>
<dbReference type="Proteomes" id="UP000053424">
    <property type="component" value="Unassembled WGS sequence"/>
</dbReference>
<evidence type="ECO:0000313" key="3">
    <source>
        <dbReference type="Proteomes" id="UP000053424"/>
    </source>
</evidence>
<sequence>MPFALMHSHPFVSSILPLLAGLLAHRSLRQRKDMLPKPPSMIQVPETRRRSQYISASQR</sequence>
<reference evidence="3" key="2">
    <citation type="submission" date="2015-01" db="EMBL/GenBank/DDBJ databases">
        <title>Evolutionary Origins and Diversification of the Mycorrhizal Mutualists.</title>
        <authorList>
            <consortium name="DOE Joint Genome Institute"/>
            <consortium name="Mycorrhizal Genomics Consortium"/>
            <person name="Kohler A."/>
            <person name="Kuo A."/>
            <person name="Nagy L.G."/>
            <person name="Floudas D."/>
            <person name="Copeland A."/>
            <person name="Barry K.W."/>
            <person name="Cichocki N."/>
            <person name="Veneault-Fourrey C."/>
            <person name="LaButti K."/>
            <person name="Lindquist E.A."/>
            <person name="Lipzen A."/>
            <person name="Lundell T."/>
            <person name="Morin E."/>
            <person name="Murat C."/>
            <person name="Riley R."/>
            <person name="Ohm R."/>
            <person name="Sun H."/>
            <person name="Tunlid A."/>
            <person name="Henrissat B."/>
            <person name="Grigoriev I.V."/>
            <person name="Hibbett D.S."/>
            <person name="Martin F."/>
        </authorList>
    </citation>
    <scope>NUCLEOTIDE SEQUENCE [LARGE SCALE GENOMIC DNA]</scope>
    <source>
        <strain evidence="3">h7</strain>
    </source>
</reference>
<proteinExistence type="predicted"/>
<name>A0A0C3BZ95_HEBCY</name>
<reference evidence="2 3" key="1">
    <citation type="submission" date="2014-04" db="EMBL/GenBank/DDBJ databases">
        <authorList>
            <consortium name="DOE Joint Genome Institute"/>
            <person name="Kuo A."/>
            <person name="Gay G."/>
            <person name="Dore J."/>
            <person name="Kohler A."/>
            <person name="Nagy L.G."/>
            <person name="Floudas D."/>
            <person name="Copeland A."/>
            <person name="Barry K.W."/>
            <person name="Cichocki N."/>
            <person name="Veneault-Fourrey C."/>
            <person name="LaButti K."/>
            <person name="Lindquist E.A."/>
            <person name="Lipzen A."/>
            <person name="Lundell T."/>
            <person name="Morin E."/>
            <person name="Murat C."/>
            <person name="Sun H."/>
            <person name="Tunlid A."/>
            <person name="Henrissat B."/>
            <person name="Grigoriev I.V."/>
            <person name="Hibbett D.S."/>
            <person name="Martin F."/>
            <person name="Nordberg H.P."/>
            <person name="Cantor M.N."/>
            <person name="Hua S.X."/>
        </authorList>
    </citation>
    <scope>NUCLEOTIDE SEQUENCE [LARGE SCALE GENOMIC DNA]</scope>
    <source>
        <strain evidence="3">h7</strain>
    </source>
</reference>
<dbReference type="AlphaFoldDB" id="A0A0C3BZ95"/>
<protein>
    <submittedName>
        <fullName evidence="2">Uncharacterized protein</fullName>
    </submittedName>
</protein>
<evidence type="ECO:0000256" key="1">
    <source>
        <dbReference type="SAM" id="SignalP"/>
    </source>
</evidence>
<dbReference type="HOGENOM" id="CLU_2961037_0_0_1"/>
<keyword evidence="3" id="KW-1185">Reference proteome</keyword>
<dbReference type="EMBL" id="KN831798">
    <property type="protein sequence ID" value="KIM37359.1"/>
    <property type="molecule type" value="Genomic_DNA"/>
</dbReference>
<feature type="signal peptide" evidence="1">
    <location>
        <begin position="1"/>
        <end position="24"/>
    </location>
</feature>
<gene>
    <name evidence="2" type="ORF">M413DRAFT_448641</name>
</gene>